<dbReference type="Proteomes" id="UP000005239">
    <property type="component" value="Unassembled WGS sequence"/>
</dbReference>
<gene>
    <name evidence="5" type="primary">WBGene00098940</name>
</gene>
<comment type="subcellular location">
    <subcellularLocation>
        <location evidence="1">Membrane</location>
        <topology evidence="1">Multi-pass membrane protein</topology>
    </subcellularLocation>
</comment>
<evidence type="ECO:0000313" key="6">
    <source>
        <dbReference type="Proteomes" id="UP000005239"/>
    </source>
</evidence>
<protein>
    <submittedName>
        <fullName evidence="5">Membrane transporter</fullName>
    </submittedName>
</protein>
<keyword evidence="6" id="KW-1185">Reference proteome</keyword>
<reference evidence="6" key="1">
    <citation type="journal article" date="2008" name="Nat. Genet.">
        <title>The Pristionchus pacificus genome provides a unique perspective on nematode lifestyle and parasitism.</title>
        <authorList>
            <person name="Dieterich C."/>
            <person name="Clifton S.W."/>
            <person name="Schuster L.N."/>
            <person name="Chinwalla A."/>
            <person name="Delehaunty K."/>
            <person name="Dinkelacker I."/>
            <person name="Fulton L."/>
            <person name="Fulton R."/>
            <person name="Godfrey J."/>
            <person name="Minx P."/>
            <person name="Mitreva M."/>
            <person name="Roeseler W."/>
            <person name="Tian H."/>
            <person name="Witte H."/>
            <person name="Yang S.P."/>
            <person name="Wilson R.K."/>
            <person name="Sommer R.J."/>
        </authorList>
    </citation>
    <scope>NUCLEOTIDE SEQUENCE [LARGE SCALE GENOMIC DNA]</scope>
    <source>
        <strain evidence="6">PS312</strain>
    </source>
</reference>
<evidence type="ECO:0000256" key="3">
    <source>
        <dbReference type="ARBA" id="ARBA00022989"/>
    </source>
</evidence>
<dbReference type="SUPFAM" id="SSF103473">
    <property type="entry name" value="MFS general substrate transporter"/>
    <property type="match status" value="1"/>
</dbReference>
<dbReference type="GO" id="GO:0005765">
    <property type="term" value="C:lysosomal membrane"/>
    <property type="evidence" value="ECO:0000318"/>
    <property type="project" value="GO_Central"/>
</dbReference>
<sequence>VSSILSCYSSFNSSFRVPLMLGRVFALCGVCLYLALGIIDHNWRVAAYLTSFVFIGFGEGTAVLCRGYAPKYSSIENRSAALGIMTAAGMGGVLFGPAVNLSFASLKERALSHWGGISWNIFTLPLLILIGLNITAIILSLFVEEPTFLRRRRKEQGSSSNAGAGFASIRRIINEEAKVVDPSLWRVSMQMKAATAGSFFAVLT</sequence>
<evidence type="ECO:0000256" key="4">
    <source>
        <dbReference type="ARBA" id="ARBA00023136"/>
    </source>
</evidence>
<dbReference type="Gene3D" id="1.20.1250.20">
    <property type="entry name" value="MFS general substrate transporter like domains"/>
    <property type="match status" value="1"/>
</dbReference>
<organism evidence="5 6">
    <name type="scientific">Pristionchus pacificus</name>
    <name type="common">Parasitic nematode worm</name>
    <dbReference type="NCBI Taxonomy" id="54126"/>
    <lineage>
        <taxon>Eukaryota</taxon>
        <taxon>Metazoa</taxon>
        <taxon>Ecdysozoa</taxon>
        <taxon>Nematoda</taxon>
        <taxon>Chromadorea</taxon>
        <taxon>Rhabditida</taxon>
        <taxon>Rhabditina</taxon>
        <taxon>Diplogasteromorpha</taxon>
        <taxon>Diplogasteroidea</taxon>
        <taxon>Neodiplogasteridae</taxon>
        <taxon>Pristionchus</taxon>
    </lineage>
</organism>
<keyword evidence="2" id="KW-0812">Transmembrane</keyword>
<accession>A0A8R1U919</accession>
<evidence type="ECO:0000256" key="2">
    <source>
        <dbReference type="ARBA" id="ARBA00022692"/>
    </source>
</evidence>
<keyword evidence="3" id="KW-1133">Transmembrane helix</keyword>
<keyword evidence="4" id="KW-0472">Membrane</keyword>
<dbReference type="PANTHER" id="PTHR23510:SF25">
    <property type="entry name" value="MFS DOMAIN-CONTAINING PROTEIN"/>
    <property type="match status" value="1"/>
</dbReference>
<name>A0A2A6CT59_PRIPA</name>
<dbReference type="EnsemblMetazoa" id="PPA09386.1">
    <property type="protein sequence ID" value="PPA09386.1"/>
    <property type="gene ID" value="WBGene00098940"/>
</dbReference>
<evidence type="ECO:0000313" key="5">
    <source>
        <dbReference type="EnsemblMetazoa" id="PPA09386.1"/>
    </source>
</evidence>
<dbReference type="GO" id="GO:0022857">
    <property type="term" value="F:transmembrane transporter activity"/>
    <property type="evidence" value="ECO:0000318"/>
    <property type="project" value="GO_Central"/>
</dbReference>
<reference evidence="5" key="2">
    <citation type="submission" date="2022-06" db="UniProtKB">
        <authorList>
            <consortium name="EnsemblMetazoa"/>
        </authorList>
    </citation>
    <scope>IDENTIFICATION</scope>
    <source>
        <strain evidence="5">PS312</strain>
    </source>
</reference>
<dbReference type="AlphaFoldDB" id="A0A2A6CT59"/>
<evidence type="ECO:0000256" key="1">
    <source>
        <dbReference type="ARBA" id="ARBA00004141"/>
    </source>
</evidence>
<dbReference type="PANTHER" id="PTHR23510">
    <property type="entry name" value="INNER MEMBRANE TRANSPORT PROTEIN YAJR"/>
    <property type="match status" value="1"/>
</dbReference>
<dbReference type="InterPro" id="IPR036259">
    <property type="entry name" value="MFS_trans_sf"/>
</dbReference>
<proteinExistence type="predicted"/>
<dbReference type="InterPro" id="IPR051068">
    <property type="entry name" value="MFS_Domain-Containing_Protein"/>
</dbReference>
<accession>A0A2A6CT59</accession>